<protein>
    <submittedName>
        <fullName evidence="1">Uncharacterized protein</fullName>
    </submittedName>
</protein>
<organism evidence="1 2">
    <name type="scientific">Persea americana</name>
    <name type="common">Avocado</name>
    <dbReference type="NCBI Taxonomy" id="3435"/>
    <lineage>
        <taxon>Eukaryota</taxon>
        <taxon>Viridiplantae</taxon>
        <taxon>Streptophyta</taxon>
        <taxon>Embryophyta</taxon>
        <taxon>Tracheophyta</taxon>
        <taxon>Spermatophyta</taxon>
        <taxon>Magnoliopsida</taxon>
        <taxon>Magnoliidae</taxon>
        <taxon>Laurales</taxon>
        <taxon>Lauraceae</taxon>
        <taxon>Persea</taxon>
    </lineage>
</organism>
<reference evidence="1 2" key="1">
    <citation type="journal article" date="2022" name="Hortic Res">
        <title>A haplotype resolved chromosomal level avocado genome allows analysis of novel avocado genes.</title>
        <authorList>
            <person name="Nath O."/>
            <person name="Fletcher S.J."/>
            <person name="Hayward A."/>
            <person name="Shaw L.M."/>
            <person name="Masouleh A.K."/>
            <person name="Furtado A."/>
            <person name="Henry R.J."/>
            <person name="Mitter N."/>
        </authorList>
    </citation>
    <scope>NUCLEOTIDE SEQUENCE [LARGE SCALE GENOMIC DNA]</scope>
    <source>
        <strain evidence="2">cv. Hass</strain>
    </source>
</reference>
<keyword evidence="2" id="KW-1185">Reference proteome</keyword>
<gene>
    <name evidence="1" type="ORF">MRB53_010134</name>
</gene>
<proteinExistence type="predicted"/>
<dbReference type="Proteomes" id="UP001234297">
    <property type="component" value="Chromosome 3"/>
</dbReference>
<accession>A0ACC2LRZ3</accession>
<dbReference type="EMBL" id="CM056811">
    <property type="protein sequence ID" value="KAJ8635867.1"/>
    <property type="molecule type" value="Genomic_DNA"/>
</dbReference>
<evidence type="ECO:0000313" key="1">
    <source>
        <dbReference type="EMBL" id="KAJ8635867.1"/>
    </source>
</evidence>
<evidence type="ECO:0000313" key="2">
    <source>
        <dbReference type="Proteomes" id="UP001234297"/>
    </source>
</evidence>
<sequence>MEASSMGRGREAVQCKSPDTWQLCDVAMIGQNKANPNHTVALRHGRGKFEMFSQQSRLTGQQPAIYHSSVGLSRQLPSGLVLATQKTNFGDVFGVFLLHSKITFGGLLAIDLVAIVINLSLLHNQKPPSRVHTKSN</sequence>
<comment type="caution">
    <text evidence="1">The sequence shown here is derived from an EMBL/GenBank/DDBJ whole genome shotgun (WGS) entry which is preliminary data.</text>
</comment>
<name>A0ACC2LRZ3_PERAE</name>